<keyword evidence="2" id="KW-0472">Membrane</keyword>
<dbReference type="EMBL" id="JABAHT010000464">
    <property type="protein sequence ID" value="KAF4655473.1"/>
    <property type="molecule type" value="Genomic_DNA"/>
</dbReference>
<evidence type="ECO:0000313" key="4">
    <source>
        <dbReference type="Proteomes" id="UP000570595"/>
    </source>
</evidence>
<evidence type="ECO:0000313" key="3">
    <source>
        <dbReference type="EMBL" id="KAF4655473.1"/>
    </source>
</evidence>
<evidence type="ECO:0000256" key="1">
    <source>
        <dbReference type="SAM" id="MobiDB-lite"/>
    </source>
</evidence>
<dbReference type="Gene3D" id="3.60.21.10">
    <property type="match status" value="1"/>
</dbReference>
<accession>A0A7J6L8I6</accession>
<proteinExistence type="predicted"/>
<reference evidence="3 4" key="1">
    <citation type="submission" date="2020-04" db="EMBL/GenBank/DDBJ databases">
        <title>Perkinsus olseni comparative genomics.</title>
        <authorList>
            <person name="Bogema D.R."/>
        </authorList>
    </citation>
    <scope>NUCLEOTIDE SEQUENCE [LARGE SCALE GENOMIC DNA]</scope>
    <source>
        <strain evidence="3">ATCC PRA-179</strain>
    </source>
</reference>
<evidence type="ECO:0008006" key="5">
    <source>
        <dbReference type="Google" id="ProtNLM"/>
    </source>
</evidence>
<keyword evidence="2" id="KW-0812">Transmembrane</keyword>
<feature type="transmembrane region" description="Helical" evidence="2">
    <location>
        <begin position="48"/>
        <end position="66"/>
    </location>
</feature>
<dbReference type="Proteomes" id="UP000570595">
    <property type="component" value="Unassembled WGS sequence"/>
</dbReference>
<feature type="transmembrane region" description="Helical" evidence="2">
    <location>
        <begin position="86"/>
        <end position="107"/>
    </location>
</feature>
<feature type="transmembrane region" description="Helical" evidence="2">
    <location>
        <begin position="854"/>
        <end position="876"/>
    </location>
</feature>
<name>A0A7J6L8I6_PEROL</name>
<keyword evidence="2" id="KW-1133">Transmembrane helix</keyword>
<feature type="transmembrane region" description="Helical" evidence="2">
    <location>
        <begin position="119"/>
        <end position="136"/>
    </location>
</feature>
<feature type="transmembrane region" description="Helical" evidence="2">
    <location>
        <begin position="161"/>
        <end position="179"/>
    </location>
</feature>
<sequence length="1637" mass="185638">MELFSASEASLTSRVEWWVFLHSVMFLAFYWFLSPLQHIQDADRNSRYFWFINLSTYFLLMTVFRHTERAPAGAAVPFRFSKVISFFLPALILGLPGFYIVEGVLRMRGISMRRTRREYFNNLLLMASALSLQYGFCKQEEDRLGSSTDEYCEYLDTPVQLQLPVVLTMLLLYGLSWLVQRILGRRHGFFSAGPVLAKHHQAEEEAEKRRGPDPKLRKTMVSWYSLLMTTYIPQVTVMLKVFMGRFDVRALMAALTREPEGTLTFEDQSDKEETWFDFFADGGDGFDSSYTVGRLIAQPFLGVDVPEDDPVAEKVDKLSIASLSKGSIEALERDSSSDSFAMKRHRSMPSLGRGGKRMRTDSTASEIRLASMRRTPSDGGAGHRRIMLPRASVVFHGGDLAYPVPSHKAFVNRLVRPLEWAFPPCEEAPTTAESKSSAAVDQPRFFAIPGNHDWYDGLEVYLHWFVGQDHLAGWRLPQKSSYFAVKLSHGWWYDYFCGLLDSSKVGAEDRVVVITHRPNWESDVAEDIRTGYMLSVLLDKIGEPRLAMRLAGDVHHYSRYMPPDGSKGVPLVTSGGAGAFLHPTHFPPKDILREESVDKRIGKLNNNEFGFAAGGSGLKVPPAVSKPLGTGYTRVKSYPPEKVSRRLTWLNPIHFRRRNWGADVVLGMFYLGMSISALPLCNARRVIQQPNALLCLYEFIVLIFEAYDKIFRQSYVSLVGQVVFMAMCISFTEEQMGQAKRLFVGAIHGLCHSLAAVSAVCLVECFCEYLASANPAASGGDSLEILDSTQALIVSTLGPFWASMLPSPATLNSWFLSITDLPSRAYYNRAAVCNSIANNLPIDRYEYLGYLGSVLPFLYIIMTPIASFIFGVYLLISLNYLGQHWNEAFSSLRIQDYKHFLRMWVSPDTGDLHVFVIGIDHVARQWEADPYWDGKLLPRGSRVPSWKWITPSKYRPKTESKSKEEDLSFWATRVKQGLGPSPSDYRKPQPDGRPKLVDYFVVEASKKQAAAAAQKQKTEEKPVHEIIREDYTREESSTSEGASPCFSPAKARPSTDLWICTLFQGISTRLKGGRVDCVYVYTSNAKNKGYTRYQGDLPLDLSLDFRYSDVAEKLGVPVDREGGKGNMECVAVYELLGVEAGFDFRFWEECNKETNPEVLYYCFFNKLEETDRMCEVCEIVWTGVFLMRSLLWFLFTLTRGDHLERLLHEYISERDTNQTLNHICALGMASRLRDTVDFLLTRLDHSVCHIVDIERWNLEMVEQLKEATYGERVLFAADYDHVPDEWTVPRCSMVLIGPSLRVTPSRVRQLAGDEELLSAALFLDEHVCATNDTRIDTVPPPSVPCRRLLETWEYLAAAATRVIGRLGIWTASRIPTLSIDDPIVPANAIDDLNCNRFRRGNDYQSPAECRLDDYVVKHLSVHDQQDATFFYVDISSRGSPFQGSNSFMLEKCLGWRGVCVLSSQSPDPEYRWHEFRAYRSCHVFDHSVVPVSRRVSEDRLMPRQEVDERGPFRLDELLSIESSRIINVLFVSVEPSQNEVAVIAGIKLADFDIKSIIVKVKADTPVRLTELDYIITSQGYVKIAMLCGSYAVYKLLRETPLVVPAWEQAALPLLHAAMTQRVIDQETSRWFGVEFIE</sequence>
<organism evidence="3 4">
    <name type="scientific">Perkinsus olseni</name>
    <name type="common">Perkinsus atlanticus</name>
    <dbReference type="NCBI Taxonomy" id="32597"/>
    <lineage>
        <taxon>Eukaryota</taxon>
        <taxon>Sar</taxon>
        <taxon>Alveolata</taxon>
        <taxon>Perkinsozoa</taxon>
        <taxon>Perkinsea</taxon>
        <taxon>Perkinsida</taxon>
        <taxon>Perkinsidae</taxon>
        <taxon>Perkinsus</taxon>
    </lineage>
</organism>
<gene>
    <name evidence="3" type="ORF">FOZ61_007564</name>
</gene>
<evidence type="ECO:0000256" key="2">
    <source>
        <dbReference type="SAM" id="Phobius"/>
    </source>
</evidence>
<dbReference type="PANTHER" id="PTHR34211">
    <property type="entry name" value="CALCINEURIN-LIKE METALLO-PHOSPHOESTERASE SUPERFAMILY PROTEIN"/>
    <property type="match status" value="1"/>
</dbReference>
<dbReference type="SUPFAM" id="SSF56300">
    <property type="entry name" value="Metallo-dependent phosphatases"/>
    <property type="match status" value="1"/>
</dbReference>
<feature type="transmembrane region" description="Helical" evidence="2">
    <location>
        <begin position="660"/>
        <end position="678"/>
    </location>
</feature>
<feature type="transmembrane region" description="Helical" evidence="2">
    <location>
        <begin position="223"/>
        <end position="243"/>
    </location>
</feature>
<feature type="non-terminal residue" evidence="3">
    <location>
        <position position="1637"/>
    </location>
</feature>
<dbReference type="PANTHER" id="PTHR34211:SF3">
    <property type="entry name" value="CALCINEURIN-LIKE METALLO-PHOSPHOESTERASE SUPERFAMILY PROTEIN"/>
    <property type="match status" value="1"/>
</dbReference>
<feature type="region of interest" description="Disordered" evidence="1">
    <location>
        <begin position="1031"/>
        <end position="1051"/>
    </location>
</feature>
<comment type="caution">
    <text evidence="3">The sequence shown here is derived from an EMBL/GenBank/DDBJ whole genome shotgun (WGS) entry which is preliminary data.</text>
</comment>
<feature type="transmembrane region" description="Helical" evidence="2">
    <location>
        <begin position="17"/>
        <end position="36"/>
    </location>
</feature>
<protein>
    <recommendedName>
        <fullName evidence="5">Calcineurin-like phosphoesterase domain-containing protein</fullName>
    </recommendedName>
</protein>
<dbReference type="InterPro" id="IPR029052">
    <property type="entry name" value="Metallo-depent_PP-like"/>
</dbReference>
<dbReference type="OrthoDB" id="1883418at2759"/>